<dbReference type="InterPro" id="IPR009061">
    <property type="entry name" value="DNA-bd_dom_put_sf"/>
</dbReference>
<gene>
    <name evidence="5" type="ORF">SAMN05216409_102334</name>
</gene>
<keyword evidence="1" id="KW-0805">Transcription regulation</keyword>
<accession>A0A9X8M9S9</accession>
<dbReference type="InterPro" id="IPR047057">
    <property type="entry name" value="MerR_fam"/>
</dbReference>
<proteinExistence type="predicted"/>
<evidence type="ECO:0000256" key="2">
    <source>
        <dbReference type="ARBA" id="ARBA00023125"/>
    </source>
</evidence>
<protein>
    <submittedName>
        <fullName evidence="5">DNA-binding transcriptional regulator, MerR family</fullName>
    </submittedName>
</protein>
<dbReference type="GO" id="GO:0003677">
    <property type="term" value="F:DNA binding"/>
    <property type="evidence" value="ECO:0007669"/>
    <property type="project" value="UniProtKB-KW"/>
</dbReference>
<reference evidence="5 6" key="1">
    <citation type="submission" date="2016-10" db="EMBL/GenBank/DDBJ databases">
        <authorList>
            <person name="Varghese N."/>
            <person name="Submissions S."/>
        </authorList>
    </citation>
    <scope>NUCLEOTIDE SEQUENCE [LARGE SCALE GENOMIC DNA]</scope>
    <source>
        <strain evidence="5 6">LMG 21974</strain>
    </source>
</reference>
<evidence type="ECO:0000313" key="5">
    <source>
        <dbReference type="EMBL" id="SEP85039.1"/>
    </source>
</evidence>
<name>A0A9X8M9S9_9PSED</name>
<evidence type="ECO:0000259" key="4">
    <source>
        <dbReference type="PROSITE" id="PS50937"/>
    </source>
</evidence>
<feature type="domain" description="HTH merR-type" evidence="4">
    <location>
        <begin position="30"/>
        <end position="99"/>
    </location>
</feature>
<dbReference type="PROSITE" id="PS50937">
    <property type="entry name" value="HTH_MERR_2"/>
    <property type="match status" value="1"/>
</dbReference>
<evidence type="ECO:0000256" key="1">
    <source>
        <dbReference type="ARBA" id="ARBA00023015"/>
    </source>
</evidence>
<dbReference type="Proteomes" id="UP000183210">
    <property type="component" value="Unassembled WGS sequence"/>
</dbReference>
<dbReference type="Pfam" id="PF13411">
    <property type="entry name" value="MerR_1"/>
    <property type="match status" value="1"/>
</dbReference>
<dbReference type="PANTHER" id="PTHR30204:SF67">
    <property type="entry name" value="HTH-TYPE TRANSCRIPTIONAL REGULATOR MLRA-RELATED"/>
    <property type="match status" value="1"/>
</dbReference>
<dbReference type="SMART" id="SM00422">
    <property type="entry name" value="HTH_MERR"/>
    <property type="match status" value="1"/>
</dbReference>
<dbReference type="GeneID" id="300265800"/>
<dbReference type="GO" id="GO:0003700">
    <property type="term" value="F:DNA-binding transcription factor activity"/>
    <property type="evidence" value="ECO:0007669"/>
    <property type="project" value="InterPro"/>
</dbReference>
<keyword evidence="2 5" id="KW-0238">DNA-binding</keyword>
<dbReference type="CDD" id="cd01104">
    <property type="entry name" value="HTH_MlrA-CarA"/>
    <property type="match status" value="1"/>
</dbReference>
<keyword evidence="3" id="KW-0804">Transcription</keyword>
<dbReference type="InterPro" id="IPR000551">
    <property type="entry name" value="MerR-type_HTH_dom"/>
</dbReference>
<dbReference type="EMBL" id="FOEV01000002">
    <property type="protein sequence ID" value="SEP85039.1"/>
    <property type="molecule type" value="Genomic_DNA"/>
</dbReference>
<dbReference type="Gene3D" id="1.10.1660.10">
    <property type="match status" value="1"/>
</dbReference>
<evidence type="ECO:0000256" key="3">
    <source>
        <dbReference type="ARBA" id="ARBA00023163"/>
    </source>
</evidence>
<dbReference type="RefSeq" id="WP_074822359.1">
    <property type="nucleotide sequence ID" value="NZ_FOEV01000002.1"/>
</dbReference>
<organism evidence="5 6">
    <name type="scientific">Pseudomonas lutea</name>
    <dbReference type="NCBI Taxonomy" id="243924"/>
    <lineage>
        <taxon>Bacteria</taxon>
        <taxon>Pseudomonadati</taxon>
        <taxon>Pseudomonadota</taxon>
        <taxon>Gammaproteobacteria</taxon>
        <taxon>Pseudomonadales</taxon>
        <taxon>Pseudomonadaceae</taxon>
        <taxon>Pseudomonas</taxon>
    </lineage>
</organism>
<evidence type="ECO:0000313" key="6">
    <source>
        <dbReference type="Proteomes" id="UP000183210"/>
    </source>
</evidence>
<sequence>MPSDIQSIPSKSPTEIEGDGDYQAALNEGWLPIREVARRTGVNAVTLRAWERRYGLIIPKRTPKGHRLYGESHIERIKNILAWINRGVAVGQVKALLDSQRPLSSPNDTPWVALRQEMLDAVRELAGRRLDEAYNRTAALYPPRVLCEQLLMPLVEHLEQHRKAPLIGSLEQSFFLSWLRSKLGARIYHNNYQLKGQSVLLVSLAETPMNAGLWLSAWLLSNADCPIETLEWPLALDAYALAAERMSPRCLVLYLNAPLESQQIQQLRRLAETCPAPVIIAGPAAKLLDDVSKTALNVAYDPLDVFSRLQALGLMAEHV</sequence>
<comment type="caution">
    <text evidence="5">The sequence shown here is derived from an EMBL/GenBank/DDBJ whole genome shotgun (WGS) entry which is preliminary data.</text>
</comment>
<dbReference type="SUPFAM" id="SSF46955">
    <property type="entry name" value="Putative DNA-binding domain"/>
    <property type="match status" value="1"/>
</dbReference>
<dbReference type="PANTHER" id="PTHR30204">
    <property type="entry name" value="REDOX-CYCLING DRUG-SENSING TRANSCRIPTIONAL ACTIVATOR SOXR"/>
    <property type="match status" value="1"/>
</dbReference>
<dbReference type="AlphaFoldDB" id="A0A9X8M9S9"/>